<proteinExistence type="predicted"/>
<comment type="subcellular location">
    <subcellularLocation>
        <location evidence="1">Membrane</location>
        <topology evidence="1">Multi-pass membrane protein</topology>
    </subcellularLocation>
</comment>
<dbReference type="InParanoid" id="A0A077ZV64"/>
<evidence type="ECO:0000313" key="7">
    <source>
        <dbReference type="EMBL" id="CDW73779.1"/>
    </source>
</evidence>
<feature type="transmembrane region" description="Helical" evidence="6">
    <location>
        <begin position="177"/>
        <end position="200"/>
    </location>
</feature>
<gene>
    <name evidence="7" type="primary">Contig6895.g7378</name>
    <name evidence="7" type="ORF">STYLEM_2767</name>
</gene>
<dbReference type="SUPFAM" id="SSF103473">
    <property type="entry name" value="MFS general substrate transporter"/>
    <property type="match status" value="1"/>
</dbReference>
<keyword evidence="4 6" id="KW-1133">Transmembrane helix</keyword>
<dbReference type="PANTHER" id="PTHR23506">
    <property type="entry name" value="GH10249P"/>
    <property type="match status" value="1"/>
</dbReference>
<accession>A0A077ZV64</accession>
<dbReference type="InterPro" id="IPR050930">
    <property type="entry name" value="MFS_Vesicular_Transporter"/>
</dbReference>
<reference evidence="7 8" key="1">
    <citation type="submission" date="2014-06" db="EMBL/GenBank/DDBJ databases">
        <authorList>
            <person name="Swart Estienne"/>
        </authorList>
    </citation>
    <scope>NUCLEOTIDE SEQUENCE [LARGE SCALE GENOMIC DNA]</scope>
    <source>
        <strain evidence="7 8">130c</strain>
    </source>
</reference>
<feature type="transmembrane region" description="Helical" evidence="6">
    <location>
        <begin position="132"/>
        <end position="157"/>
    </location>
</feature>
<dbReference type="AlphaFoldDB" id="A0A077ZV64"/>
<dbReference type="PANTHER" id="PTHR23506:SF26">
    <property type="entry name" value="MFS-TYPE TRANSPORTER SLC18B1"/>
    <property type="match status" value="1"/>
</dbReference>
<evidence type="ECO:0000256" key="1">
    <source>
        <dbReference type="ARBA" id="ARBA00004141"/>
    </source>
</evidence>
<dbReference type="OMA" id="DIFNEAP"/>
<dbReference type="InterPro" id="IPR036259">
    <property type="entry name" value="MFS_trans_sf"/>
</dbReference>
<evidence type="ECO:0000256" key="3">
    <source>
        <dbReference type="ARBA" id="ARBA00022692"/>
    </source>
</evidence>
<protein>
    <submittedName>
        <fullName evidence="7">Permeases of the major facilitator superfamily</fullName>
    </submittedName>
</protein>
<evidence type="ECO:0000256" key="4">
    <source>
        <dbReference type="ARBA" id="ARBA00022989"/>
    </source>
</evidence>
<sequence length="264" mass="29642">MKSQKTLFIPIEEQSSDIFNEAPNYDLLTYSDILFNSKGFYGCVAVGLNLHTFYYNDTIIADHLMKTYQYEPWVVSLIQSVQPVGFLLTTHFASRIIKRFNPQLIVILAQGFQALAAFLVGPSQFFGIPEKIYIMTIGLLLTGIASPYNLITPFSILSQTVESKKNKNYNSEQVQDIISGLFNSFYAIGGISGPIFGGYVFQLTNFRTTSDIQALILIFIGLTQLLIVYLPEKLLINGTKNNQEKIAEAKIENIQTEQGLQDVH</sequence>
<dbReference type="OrthoDB" id="303432at2759"/>
<keyword evidence="8" id="KW-1185">Reference proteome</keyword>
<evidence type="ECO:0000313" key="8">
    <source>
        <dbReference type="Proteomes" id="UP000039865"/>
    </source>
</evidence>
<evidence type="ECO:0000256" key="2">
    <source>
        <dbReference type="ARBA" id="ARBA00022448"/>
    </source>
</evidence>
<organism evidence="7 8">
    <name type="scientific">Stylonychia lemnae</name>
    <name type="common">Ciliate</name>
    <dbReference type="NCBI Taxonomy" id="5949"/>
    <lineage>
        <taxon>Eukaryota</taxon>
        <taxon>Sar</taxon>
        <taxon>Alveolata</taxon>
        <taxon>Ciliophora</taxon>
        <taxon>Intramacronucleata</taxon>
        <taxon>Spirotrichea</taxon>
        <taxon>Stichotrichia</taxon>
        <taxon>Sporadotrichida</taxon>
        <taxon>Oxytrichidae</taxon>
        <taxon>Stylonychinae</taxon>
        <taxon>Stylonychia</taxon>
    </lineage>
</organism>
<name>A0A077ZV64_STYLE</name>
<keyword evidence="5 6" id="KW-0472">Membrane</keyword>
<dbReference type="Proteomes" id="UP000039865">
    <property type="component" value="Unassembled WGS sequence"/>
</dbReference>
<evidence type="ECO:0000256" key="5">
    <source>
        <dbReference type="ARBA" id="ARBA00023136"/>
    </source>
</evidence>
<dbReference type="GO" id="GO:0022857">
    <property type="term" value="F:transmembrane transporter activity"/>
    <property type="evidence" value="ECO:0007669"/>
    <property type="project" value="InterPro"/>
</dbReference>
<feature type="transmembrane region" description="Helical" evidence="6">
    <location>
        <begin position="212"/>
        <end position="230"/>
    </location>
</feature>
<keyword evidence="3 6" id="KW-0812">Transmembrane</keyword>
<keyword evidence="2" id="KW-0813">Transport</keyword>
<feature type="transmembrane region" description="Helical" evidence="6">
    <location>
        <begin position="104"/>
        <end position="126"/>
    </location>
</feature>
<dbReference type="Pfam" id="PF07690">
    <property type="entry name" value="MFS_1"/>
    <property type="match status" value="1"/>
</dbReference>
<dbReference type="GO" id="GO:0016020">
    <property type="term" value="C:membrane"/>
    <property type="evidence" value="ECO:0007669"/>
    <property type="project" value="UniProtKB-SubCell"/>
</dbReference>
<dbReference type="InterPro" id="IPR011701">
    <property type="entry name" value="MFS"/>
</dbReference>
<dbReference type="Gene3D" id="1.20.1250.20">
    <property type="entry name" value="MFS general substrate transporter like domains"/>
    <property type="match status" value="1"/>
</dbReference>
<evidence type="ECO:0000256" key="6">
    <source>
        <dbReference type="SAM" id="Phobius"/>
    </source>
</evidence>
<dbReference type="EMBL" id="CCKQ01002672">
    <property type="protein sequence ID" value="CDW73779.1"/>
    <property type="molecule type" value="Genomic_DNA"/>
</dbReference>